<dbReference type="Pfam" id="PF01380">
    <property type="entry name" value="SIS"/>
    <property type="match status" value="1"/>
</dbReference>
<dbReference type="InterPro" id="IPR000644">
    <property type="entry name" value="CBS_dom"/>
</dbReference>
<feature type="site" description="Catalytically relevant" evidence="6">
    <location>
        <position position="195"/>
    </location>
</feature>
<dbReference type="PANTHER" id="PTHR42745">
    <property type="match status" value="1"/>
</dbReference>
<feature type="site" description="Catalytically relevant" evidence="6">
    <location>
        <position position="154"/>
    </location>
</feature>
<keyword evidence="10" id="KW-0413">Isomerase</keyword>
<dbReference type="FunFam" id="3.40.50.10490:FF:000011">
    <property type="entry name" value="Arabinose 5-phosphate isomerase"/>
    <property type="match status" value="1"/>
</dbReference>
<organism evidence="10 11">
    <name type="scientific">Commensalibacter melissae</name>
    <dbReference type="NCBI Taxonomy" id="2070537"/>
    <lineage>
        <taxon>Bacteria</taxon>
        <taxon>Pseudomonadati</taxon>
        <taxon>Pseudomonadota</taxon>
        <taxon>Alphaproteobacteria</taxon>
        <taxon>Acetobacterales</taxon>
        <taxon>Acetobacteraceae</taxon>
    </lineage>
</organism>
<name>A0A318NDH9_9PROT</name>
<dbReference type="InterPro" id="IPR001347">
    <property type="entry name" value="SIS_dom"/>
</dbReference>
<dbReference type="NCBIfam" id="TIGR00393">
    <property type="entry name" value="kpsF"/>
    <property type="match status" value="1"/>
</dbReference>
<evidence type="ECO:0000256" key="7">
    <source>
        <dbReference type="PROSITE-ProRule" id="PRU00703"/>
    </source>
</evidence>
<feature type="domain" description="CBS" evidence="8">
    <location>
        <begin position="276"/>
        <end position="330"/>
    </location>
</feature>
<feature type="domain" description="CBS" evidence="8">
    <location>
        <begin position="211"/>
        <end position="270"/>
    </location>
</feature>
<dbReference type="OrthoDB" id="9762536at2"/>
<evidence type="ECO:0000256" key="4">
    <source>
        <dbReference type="PIRNR" id="PIRNR004692"/>
    </source>
</evidence>
<evidence type="ECO:0000256" key="1">
    <source>
        <dbReference type="ARBA" id="ARBA00008165"/>
    </source>
</evidence>
<keyword evidence="11" id="KW-1185">Reference proteome</keyword>
<dbReference type="InterPro" id="IPR004800">
    <property type="entry name" value="KdsD/KpsF-type"/>
</dbReference>
<reference evidence="10 11" key="1">
    <citation type="submission" date="2018-05" db="EMBL/GenBank/DDBJ databases">
        <title>Reference genomes for bee gut microbiota database.</title>
        <authorList>
            <person name="Ellegaard K.M."/>
        </authorList>
    </citation>
    <scope>NUCLEOTIDE SEQUENCE [LARGE SCALE GENOMIC DNA]</scope>
    <source>
        <strain evidence="10 11">ESL0284</strain>
    </source>
</reference>
<comment type="caution">
    <text evidence="10">The sequence shown here is derived from an EMBL/GenBank/DDBJ whole genome shotgun (WGS) entry which is preliminary data.</text>
</comment>
<dbReference type="CDD" id="cd05014">
    <property type="entry name" value="SIS_Kpsf"/>
    <property type="match status" value="1"/>
</dbReference>
<dbReference type="GO" id="GO:0097367">
    <property type="term" value="F:carbohydrate derivative binding"/>
    <property type="evidence" value="ECO:0007669"/>
    <property type="project" value="InterPro"/>
</dbReference>
<keyword evidence="3 7" id="KW-0129">CBS domain</keyword>
<dbReference type="GO" id="GO:0019146">
    <property type="term" value="F:arabinose-5-phosphate isomerase activity"/>
    <property type="evidence" value="ECO:0007669"/>
    <property type="project" value="UniProtKB-ARBA"/>
</dbReference>
<dbReference type="InterPro" id="IPR046348">
    <property type="entry name" value="SIS_dom_sf"/>
</dbReference>
<dbReference type="SUPFAM" id="SSF53697">
    <property type="entry name" value="SIS domain"/>
    <property type="match status" value="1"/>
</dbReference>
<evidence type="ECO:0000259" key="8">
    <source>
        <dbReference type="PROSITE" id="PS51371"/>
    </source>
</evidence>
<dbReference type="CDD" id="cd04604">
    <property type="entry name" value="CBS_pair_SIS_assoc"/>
    <property type="match status" value="1"/>
</dbReference>
<dbReference type="InterPro" id="IPR046342">
    <property type="entry name" value="CBS_dom_sf"/>
</dbReference>
<evidence type="ECO:0000256" key="5">
    <source>
        <dbReference type="PIRSR" id="PIRSR004692-2"/>
    </source>
</evidence>
<sequence>MTKIASSEIDTALEALSIESKGILDLINALRDKTELTQSFLETANLISEINGRVVLTGIGKSGHIAKKIQSTLASTGTPSLFVHPSEASHGDLGMIQKDDIILAVSASGETQELFNIIIHAKRFSIPLISITTNPQSTLAKNSSIILSLPHSREACPLGLAPTTSTLMQLAMGDALAITLLKMRHFTASDFGIYHPGGRLGSRLKIVEDLMHTDKDIPLGHSRMPITDAIMEMTQKALGCIGIISENGRLIGLITDGDLRRAFNKDIRKLTTQEIMNPSPLTIKSDMLAAEALKLMNNDSHPITCLFVVDSRNHPIGVLHIHDLLRAGIA</sequence>
<dbReference type="Gene3D" id="3.40.50.10490">
    <property type="entry name" value="Glucose-6-phosphate isomerase like protein, domain 1"/>
    <property type="match status" value="1"/>
</dbReference>
<dbReference type="EMBL" id="QGLT01000001">
    <property type="protein sequence ID" value="PXZ01608.1"/>
    <property type="molecule type" value="Genomic_DNA"/>
</dbReference>
<dbReference type="Proteomes" id="UP000247565">
    <property type="component" value="Unassembled WGS sequence"/>
</dbReference>
<feature type="site" description="Catalytically relevant" evidence="6">
    <location>
        <position position="61"/>
    </location>
</feature>
<accession>A0A318NDH9</accession>
<dbReference type="Pfam" id="PF00571">
    <property type="entry name" value="CBS"/>
    <property type="match status" value="2"/>
</dbReference>
<keyword evidence="5" id="KW-0479">Metal-binding</keyword>
<comment type="similarity">
    <text evidence="1 4">Belongs to the SIS family. GutQ/KpsF subfamily.</text>
</comment>
<dbReference type="PANTHER" id="PTHR42745:SF1">
    <property type="entry name" value="ARABINOSE 5-PHOSPHATE ISOMERASE KDSD"/>
    <property type="match status" value="1"/>
</dbReference>
<evidence type="ECO:0000256" key="2">
    <source>
        <dbReference type="ARBA" id="ARBA00022737"/>
    </source>
</evidence>
<evidence type="ECO:0000313" key="11">
    <source>
        <dbReference type="Proteomes" id="UP000247565"/>
    </source>
</evidence>
<gene>
    <name evidence="10" type="ORF">DK869_00940</name>
</gene>
<evidence type="ECO:0000259" key="9">
    <source>
        <dbReference type="PROSITE" id="PS51464"/>
    </source>
</evidence>
<proteinExistence type="inferred from homology"/>
<dbReference type="InterPro" id="IPR050986">
    <property type="entry name" value="GutQ/KpsF_isomerases"/>
</dbReference>
<dbReference type="InterPro" id="IPR035474">
    <property type="entry name" value="SIS_Kpsf"/>
</dbReference>
<feature type="binding site" evidence="5">
    <location>
        <position position="84"/>
    </location>
    <ligand>
        <name>Zn(2+)</name>
        <dbReference type="ChEBI" id="CHEBI:29105"/>
    </ligand>
</feature>
<keyword evidence="5" id="KW-0862">Zinc</keyword>
<evidence type="ECO:0000313" key="10">
    <source>
        <dbReference type="EMBL" id="PXZ01608.1"/>
    </source>
</evidence>
<dbReference type="RefSeq" id="WP_110438127.1">
    <property type="nucleotide sequence ID" value="NZ_CP046393.1"/>
</dbReference>
<dbReference type="Gene3D" id="3.10.580.10">
    <property type="entry name" value="CBS-domain"/>
    <property type="match status" value="1"/>
</dbReference>
<feature type="site" description="Catalytically relevant" evidence="6">
    <location>
        <position position="113"/>
    </location>
</feature>
<dbReference type="AlphaFoldDB" id="A0A318NDH9"/>
<dbReference type="GO" id="GO:0046872">
    <property type="term" value="F:metal ion binding"/>
    <property type="evidence" value="ECO:0007669"/>
    <property type="project" value="UniProtKB-KW"/>
</dbReference>
<dbReference type="PIRSF" id="PIRSF004692">
    <property type="entry name" value="KdsD_KpsF"/>
    <property type="match status" value="1"/>
</dbReference>
<evidence type="ECO:0000256" key="6">
    <source>
        <dbReference type="PIRSR" id="PIRSR004692-3"/>
    </source>
</evidence>
<dbReference type="SMART" id="SM00116">
    <property type="entry name" value="CBS"/>
    <property type="match status" value="2"/>
</dbReference>
<dbReference type="PROSITE" id="PS51371">
    <property type="entry name" value="CBS"/>
    <property type="match status" value="2"/>
</dbReference>
<keyword evidence="2" id="KW-0677">Repeat</keyword>
<dbReference type="PROSITE" id="PS51464">
    <property type="entry name" value="SIS"/>
    <property type="match status" value="1"/>
</dbReference>
<dbReference type="GO" id="GO:0005975">
    <property type="term" value="P:carbohydrate metabolic process"/>
    <property type="evidence" value="ECO:0007669"/>
    <property type="project" value="InterPro"/>
</dbReference>
<evidence type="ECO:0000256" key="3">
    <source>
        <dbReference type="ARBA" id="ARBA00023122"/>
    </source>
</evidence>
<feature type="domain" description="SIS" evidence="9">
    <location>
        <begin position="43"/>
        <end position="186"/>
    </location>
</feature>
<protein>
    <submittedName>
        <fullName evidence="10">KpsF/GutQ family sugar-phosphate isomerase</fullName>
    </submittedName>
</protein>
<dbReference type="GO" id="GO:1901135">
    <property type="term" value="P:carbohydrate derivative metabolic process"/>
    <property type="evidence" value="ECO:0007669"/>
    <property type="project" value="InterPro"/>
</dbReference>